<evidence type="ECO:0000256" key="1">
    <source>
        <dbReference type="ARBA" id="ARBA00001957"/>
    </source>
</evidence>
<dbReference type="SUPFAM" id="SSF47336">
    <property type="entry name" value="ACP-like"/>
    <property type="match status" value="2"/>
</dbReference>
<proteinExistence type="predicted"/>
<dbReference type="PANTHER" id="PTHR45527:SF1">
    <property type="entry name" value="FATTY ACID SYNTHASE"/>
    <property type="match status" value="1"/>
</dbReference>
<evidence type="ECO:0000313" key="6">
    <source>
        <dbReference type="Proteomes" id="UP001499930"/>
    </source>
</evidence>
<dbReference type="PROSITE" id="PS50075">
    <property type="entry name" value="CARRIER"/>
    <property type="match status" value="2"/>
</dbReference>
<keyword evidence="3" id="KW-0597">Phosphoprotein</keyword>
<keyword evidence="6" id="KW-1185">Reference proteome</keyword>
<reference evidence="5 6" key="1">
    <citation type="journal article" date="2019" name="Int. J. Syst. Evol. Microbiol.">
        <title>The Global Catalogue of Microorganisms (GCM) 10K type strain sequencing project: providing services to taxonomists for standard genome sequencing and annotation.</title>
        <authorList>
            <consortium name="The Broad Institute Genomics Platform"/>
            <consortium name="The Broad Institute Genome Sequencing Center for Infectious Disease"/>
            <person name="Wu L."/>
            <person name="Ma J."/>
        </authorList>
    </citation>
    <scope>NUCLEOTIDE SEQUENCE [LARGE SCALE GENOMIC DNA]</scope>
    <source>
        <strain evidence="5 6">JCM 3106</strain>
    </source>
</reference>
<gene>
    <name evidence="5" type="ORF">GCM10017559_04560</name>
</gene>
<dbReference type="InterPro" id="IPR042099">
    <property type="entry name" value="ANL_N_sf"/>
</dbReference>
<accession>A0ABN3XQR3</accession>
<dbReference type="Pfam" id="PF00550">
    <property type="entry name" value="PP-binding"/>
    <property type="match status" value="2"/>
</dbReference>
<comment type="caution">
    <text evidence="5">The sequence shown here is derived from an EMBL/GenBank/DDBJ whole genome shotgun (WGS) entry which is preliminary data.</text>
</comment>
<dbReference type="Gene3D" id="3.40.50.1820">
    <property type="entry name" value="alpha/beta hydrolase"/>
    <property type="match status" value="2"/>
</dbReference>
<dbReference type="InterPro" id="IPR020806">
    <property type="entry name" value="PKS_PP-bd"/>
</dbReference>
<dbReference type="InterPro" id="IPR009081">
    <property type="entry name" value="PP-bd_ACP"/>
</dbReference>
<keyword evidence="2" id="KW-0596">Phosphopantetheine</keyword>
<dbReference type="InterPro" id="IPR045851">
    <property type="entry name" value="AMP-bd_C_sf"/>
</dbReference>
<sequence>MSHSPRTPDEEAVAAIWRDALGCPDLGIFDDFFELGGHSLLVPKVVARIRKTLGLQIPIKEFYASPTIAAVVAGARPTPGTHAVGRRPADAGPVLSFEQERLWLEDQVRPGAAYNVHGRRLLTGPLDLPALEASIRAILVRHETLRTRFPLVNDRPAQVVDALGEDWRLDFTDLTGEREDPRETARLLADLQAATPFDLATGPLFRCALLRLAETEHLLSITMHHIVSDAWSVGLLVRELSALYEAGGDAARAGLADLPIQYRDYAVWQRESLSGAALRREVGYWSRHLADPPPPLALPTRRSLAPLRISPGHHLELTLPKSLTAAMHDLCRRHGVTMFMTMMAGLTAVLSRWCGQRDMVIGVPVAGRVADGTDGLIGFFVNTLPFRADLSGDPSFADLLGRSRQVALEGLAHADAPFDVIVKELQVPRDPRRSPLFQVLLNTIDSPEPERIGGVDVKPLEAVTLPSKFDLTMTTQEIDEALQIFLDFNADRYDPEMMRILLTHLQALLEAAVADPGRSFLDYPLPGGHDELPSGGPAADETAPSWPGTGTAVRDGQGEWSYPRLAQAAGRVAETLAGRAPAHYGVVRRGSAAFVAAVLGCAKAGVSFSVIEDAGSLPVHFLGVDTVLDVSPADGAPDTTLDLGSLTDGPGDEEVAAGRPVLPGPAAPHADFTSDDRFAVLSTLPGHLISAVSSALRAGGTLVLREPGGDLPDWLRDEEITVAYLTPPVLRALAGERLPALRHAFIENSGDLLACDITALRRLAPGCRAVGVHRLGRDGRPAAAYPVPQDWTEESAPTVVPLGTGPAVRLVHAGGGPAATGEVAELRVGTSRTGDLARRWSDGTVELVARSGENPGDDLRDVVAVLRELPQVHDALVTEQVMDDGDLALVGYLTGPGPGQDTATITQYLRNRLPDRLIPGHLLLLENLPLTPDGGYDLAALPLPASDGPAVDTYVAPRTPIERRLTEIFEELLNTERVGVHDTFFELNGFSLLATQLTARIRESFVIELSLRQVFEAPTVEGLARLVLRAQVERYGADEFATLLDEIET</sequence>
<evidence type="ECO:0000256" key="3">
    <source>
        <dbReference type="ARBA" id="ARBA00022553"/>
    </source>
</evidence>
<name>A0ABN3XQR3_9ACTN</name>
<feature type="domain" description="Carrier" evidence="4">
    <location>
        <begin position="956"/>
        <end position="1031"/>
    </location>
</feature>
<dbReference type="SMART" id="SM00823">
    <property type="entry name" value="PKS_PP"/>
    <property type="match status" value="2"/>
</dbReference>
<dbReference type="Gene3D" id="3.30.559.30">
    <property type="entry name" value="Nonribosomal peptide synthetase, condensation domain"/>
    <property type="match status" value="1"/>
</dbReference>
<dbReference type="CDD" id="cd19531">
    <property type="entry name" value="LCL_NRPS-like"/>
    <property type="match status" value="1"/>
</dbReference>
<dbReference type="Gene3D" id="3.40.50.12780">
    <property type="entry name" value="N-terminal domain of ligase-like"/>
    <property type="match status" value="2"/>
</dbReference>
<evidence type="ECO:0000313" key="5">
    <source>
        <dbReference type="EMBL" id="GAA2987828.1"/>
    </source>
</evidence>
<dbReference type="Pfam" id="PF00668">
    <property type="entry name" value="Condensation"/>
    <property type="match status" value="1"/>
</dbReference>
<organism evidence="5 6">
    <name type="scientific">Streptosporangium longisporum</name>
    <dbReference type="NCBI Taxonomy" id="46187"/>
    <lineage>
        <taxon>Bacteria</taxon>
        <taxon>Bacillati</taxon>
        <taxon>Actinomycetota</taxon>
        <taxon>Actinomycetes</taxon>
        <taxon>Streptosporangiales</taxon>
        <taxon>Streptosporangiaceae</taxon>
        <taxon>Streptosporangium</taxon>
    </lineage>
</organism>
<dbReference type="PANTHER" id="PTHR45527">
    <property type="entry name" value="NONRIBOSOMAL PEPTIDE SYNTHETASE"/>
    <property type="match status" value="1"/>
</dbReference>
<dbReference type="SUPFAM" id="SSF52777">
    <property type="entry name" value="CoA-dependent acyltransferases"/>
    <property type="match status" value="2"/>
</dbReference>
<evidence type="ECO:0000259" key="4">
    <source>
        <dbReference type="PROSITE" id="PS50075"/>
    </source>
</evidence>
<dbReference type="EMBL" id="BAAAWD010000002">
    <property type="protein sequence ID" value="GAA2987828.1"/>
    <property type="molecule type" value="Genomic_DNA"/>
</dbReference>
<dbReference type="SUPFAM" id="SSF56801">
    <property type="entry name" value="Acetyl-CoA synthetase-like"/>
    <property type="match status" value="1"/>
</dbReference>
<dbReference type="Proteomes" id="UP001499930">
    <property type="component" value="Unassembled WGS sequence"/>
</dbReference>
<evidence type="ECO:0000256" key="2">
    <source>
        <dbReference type="ARBA" id="ARBA00022450"/>
    </source>
</evidence>
<dbReference type="InterPro" id="IPR023213">
    <property type="entry name" value="CAT-like_dom_sf"/>
</dbReference>
<protein>
    <recommendedName>
        <fullName evidence="4">Carrier domain-containing protein</fullName>
    </recommendedName>
</protein>
<dbReference type="InterPro" id="IPR029058">
    <property type="entry name" value="AB_hydrolase_fold"/>
</dbReference>
<dbReference type="InterPro" id="IPR036736">
    <property type="entry name" value="ACP-like_sf"/>
</dbReference>
<dbReference type="Gene3D" id="3.30.559.10">
    <property type="entry name" value="Chloramphenicol acetyltransferase-like domain"/>
    <property type="match status" value="1"/>
</dbReference>
<comment type="cofactor">
    <cofactor evidence="1">
        <name>pantetheine 4'-phosphate</name>
        <dbReference type="ChEBI" id="CHEBI:47942"/>
    </cofactor>
</comment>
<feature type="domain" description="Carrier" evidence="4">
    <location>
        <begin position="4"/>
        <end position="79"/>
    </location>
</feature>
<dbReference type="RefSeq" id="WP_344887415.1">
    <property type="nucleotide sequence ID" value="NZ_BAAAWD010000002.1"/>
</dbReference>
<dbReference type="Gene3D" id="3.30.300.30">
    <property type="match status" value="1"/>
</dbReference>
<dbReference type="InterPro" id="IPR001242">
    <property type="entry name" value="Condensation_dom"/>
</dbReference>